<dbReference type="CDD" id="cd07812">
    <property type="entry name" value="SRPBCC"/>
    <property type="match status" value="1"/>
</dbReference>
<gene>
    <name evidence="1" type="ORF">H9622_07745</name>
</gene>
<dbReference type="Pfam" id="PF10604">
    <property type="entry name" value="Polyketide_cyc2"/>
    <property type="match status" value="1"/>
</dbReference>
<sequence>MSRNVRELRCTPEDVFRVLGDGWLYPSWVVGASRMRDVDDAWPAAGAELHHSFGTWPLLIDDKTVVEACDPPRRLVLRARGWPIGEARVTIDVKPRGDRCVVRIQEEAVAGPGRFVPDAIMDVLLHWRNTETLHRLAYLAEGIAARTPGETAAEQEIGADAGSS</sequence>
<evidence type="ECO:0000313" key="2">
    <source>
        <dbReference type="Proteomes" id="UP000602532"/>
    </source>
</evidence>
<dbReference type="RefSeq" id="WP_191765819.1">
    <property type="nucleotide sequence ID" value="NZ_JACSPM010000002.1"/>
</dbReference>
<dbReference type="InterPro" id="IPR019587">
    <property type="entry name" value="Polyketide_cyclase/dehydratase"/>
</dbReference>
<reference evidence="1 2" key="1">
    <citation type="submission" date="2020-08" db="EMBL/GenBank/DDBJ databases">
        <title>A Genomic Blueprint of the Chicken Gut Microbiome.</title>
        <authorList>
            <person name="Gilroy R."/>
            <person name="Ravi A."/>
            <person name="Getino M."/>
            <person name="Pursley I."/>
            <person name="Horton D.L."/>
            <person name="Alikhan N.-F."/>
            <person name="Baker D."/>
            <person name="Gharbi K."/>
            <person name="Hall N."/>
            <person name="Watson M."/>
            <person name="Adriaenssens E.M."/>
            <person name="Foster-Nyarko E."/>
            <person name="Jarju S."/>
            <person name="Secka A."/>
            <person name="Antonio M."/>
            <person name="Oren A."/>
            <person name="Chaudhuri R."/>
            <person name="La Ragione R.M."/>
            <person name="Hildebrand F."/>
            <person name="Pallen M.J."/>
        </authorList>
    </citation>
    <scope>NUCLEOTIDE SEQUENCE [LARGE SCALE GENOMIC DNA]</scope>
    <source>
        <strain evidence="1 2">Sa1CUA4</strain>
    </source>
</reference>
<name>A0ABR8X2A9_9MICO</name>
<dbReference type="EMBL" id="JACSPM010000002">
    <property type="protein sequence ID" value="MBD8023480.1"/>
    <property type="molecule type" value="Genomic_DNA"/>
</dbReference>
<proteinExistence type="predicted"/>
<protein>
    <submittedName>
        <fullName evidence="1">SRPBCC family protein</fullName>
    </submittedName>
</protein>
<dbReference type="SUPFAM" id="SSF55961">
    <property type="entry name" value="Bet v1-like"/>
    <property type="match status" value="1"/>
</dbReference>
<organism evidence="1 2">
    <name type="scientific">Microbacterium gallinarum</name>
    <dbReference type="NCBI Taxonomy" id="2762209"/>
    <lineage>
        <taxon>Bacteria</taxon>
        <taxon>Bacillati</taxon>
        <taxon>Actinomycetota</taxon>
        <taxon>Actinomycetes</taxon>
        <taxon>Micrococcales</taxon>
        <taxon>Microbacteriaceae</taxon>
        <taxon>Microbacterium</taxon>
    </lineage>
</organism>
<dbReference type="Gene3D" id="3.30.530.20">
    <property type="match status" value="1"/>
</dbReference>
<accession>A0ABR8X2A9</accession>
<evidence type="ECO:0000313" key="1">
    <source>
        <dbReference type="EMBL" id="MBD8023480.1"/>
    </source>
</evidence>
<dbReference type="InterPro" id="IPR023393">
    <property type="entry name" value="START-like_dom_sf"/>
</dbReference>
<comment type="caution">
    <text evidence="1">The sequence shown here is derived from an EMBL/GenBank/DDBJ whole genome shotgun (WGS) entry which is preliminary data.</text>
</comment>
<keyword evidence="2" id="KW-1185">Reference proteome</keyword>
<dbReference type="Proteomes" id="UP000602532">
    <property type="component" value="Unassembled WGS sequence"/>
</dbReference>